<gene>
    <name evidence="1" type="ORF">NUW58_g690</name>
</gene>
<keyword evidence="2" id="KW-1185">Reference proteome</keyword>
<name>A0ACC1PPN9_9PEZI</name>
<comment type="caution">
    <text evidence="1">The sequence shown here is derived from an EMBL/GenBank/DDBJ whole genome shotgun (WGS) entry which is preliminary data.</text>
</comment>
<organism evidence="1 2">
    <name type="scientific">Xylaria curta</name>
    <dbReference type="NCBI Taxonomy" id="42375"/>
    <lineage>
        <taxon>Eukaryota</taxon>
        <taxon>Fungi</taxon>
        <taxon>Dikarya</taxon>
        <taxon>Ascomycota</taxon>
        <taxon>Pezizomycotina</taxon>
        <taxon>Sordariomycetes</taxon>
        <taxon>Xylariomycetidae</taxon>
        <taxon>Xylariales</taxon>
        <taxon>Xylariaceae</taxon>
        <taxon>Xylaria</taxon>
    </lineage>
</organism>
<evidence type="ECO:0000313" key="2">
    <source>
        <dbReference type="Proteomes" id="UP001143856"/>
    </source>
</evidence>
<reference evidence="1" key="1">
    <citation type="submission" date="2022-10" db="EMBL/GenBank/DDBJ databases">
        <title>Genome Sequence of Xylaria curta.</title>
        <authorList>
            <person name="Buettner E."/>
        </authorList>
    </citation>
    <scope>NUCLEOTIDE SEQUENCE</scope>
    <source>
        <strain evidence="1">Babe10</strain>
    </source>
</reference>
<dbReference type="Proteomes" id="UP001143856">
    <property type="component" value="Unassembled WGS sequence"/>
</dbReference>
<accession>A0ACC1PPN9</accession>
<evidence type="ECO:0000313" key="1">
    <source>
        <dbReference type="EMBL" id="KAJ2997292.1"/>
    </source>
</evidence>
<protein>
    <submittedName>
        <fullName evidence="1">Uncharacterized protein</fullName>
    </submittedName>
</protein>
<dbReference type="EMBL" id="JAPDGR010000062">
    <property type="protein sequence ID" value="KAJ2997292.1"/>
    <property type="molecule type" value="Genomic_DNA"/>
</dbReference>
<sequence length="513" mass="59062">MNTEPWWRDSSRVAPVDLAVNFHSTIEGQHETILIYCFLDWDTRQDYYVLVPSGIRDDLEGRELDKAVYNAQRIYWGLLSPSVRIIVLDKKLRLRVASSNPADFIEFPMQGINALVSYTAIVLFAWPRLEDIPEFAHLPTTKRSQLTEIDRLARRVDMMEDASRNGERIVVKWLLARPHQVWREMHTVQSIPPHPHIVPLHSIVIEENCGRIVGWASKCVDGSDLQSDKSQFKMKWLKQITDTVDYLHLELGILHTDLQLKNIMVDKAADKILLIDFENATEINETQMQWEFNLFTWALYEIVTHDSALFAQTKFDSKQLEEDPDAFDACDPTEINEMSEWPVRTNLDCTSQEIRQYLRDWIQRRTAAPLTMPENPVKICAGWLPERDPESRADLEARKIRFEEIKERQRELQEEKLSLALGPVQWGRPDYATAYPDRAAKAINPSASEQSKPSERDVLSDVTKAKNRLSTYFEEEEPQPKRAKNSVTAAVSEANTASTEKPAESGVKESPAF</sequence>
<proteinExistence type="predicted"/>